<keyword evidence="13" id="KW-0844">Vision</keyword>
<dbReference type="Proteomes" id="UP001044222">
    <property type="component" value="Unassembled WGS sequence"/>
</dbReference>
<dbReference type="InterPro" id="IPR050866">
    <property type="entry name" value="CNG_cation_channel"/>
</dbReference>
<reference evidence="18" key="1">
    <citation type="submission" date="2021-01" db="EMBL/GenBank/DDBJ databases">
        <title>A chromosome-scale assembly of European eel, Anguilla anguilla.</title>
        <authorList>
            <person name="Henkel C."/>
            <person name="Jong-Raadsen S.A."/>
            <person name="Dufour S."/>
            <person name="Weltzien F.-A."/>
            <person name="Palstra A.P."/>
            <person name="Pelster B."/>
            <person name="Spaink H.P."/>
            <person name="Van Den Thillart G.E."/>
            <person name="Jansen H."/>
            <person name="Zahm M."/>
            <person name="Klopp C."/>
            <person name="Cedric C."/>
            <person name="Louis A."/>
            <person name="Berthelot C."/>
            <person name="Parey E."/>
            <person name="Roest Crollius H."/>
            <person name="Montfort J."/>
            <person name="Robinson-Rechavi M."/>
            <person name="Bucao C."/>
            <person name="Bouchez O."/>
            <person name="Gislard M."/>
            <person name="Lluch J."/>
            <person name="Milhes M."/>
            <person name="Lampietro C."/>
            <person name="Lopez Roques C."/>
            <person name="Donnadieu C."/>
            <person name="Braasch I."/>
            <person name="Desvignes T."/>
            <person name="Postlethwait J."/>
            <person name="Bobe J."/>
            <person name="Guiguen Y."/>
            <person name="Dirks R."/>
        </authorList>
    </citation>
    <scope>NUCLEOTIDE SEQUENCE</scope>
    <source>
        <strain evidence="18">Tag_6206</strain>
        <tissue evidence="18">Liver</tissue>
    </source>
</reference>
<comment type="subcellular location">
    <subcellularLocation>
        <location evidence="1">Membrane</location>
        <topology evidence="1">Multi-pass membrane protein</topology>
    </subcellularLocation>
</comment>
<evidence type="ECO:0000256" key="14">
    <source>
        <dbReference type="ARBA" id="ARBA00034430"/>
    </source>
</evidence>
<organism evidence="18 19">
    <name type="scientific">Anguilla anguilla</name>
    <name type="common">European freshwater eel</name>
    <name type="synonym">Muraena anguilla</name>
    <dbReference type="NCBI Taxonomy" id="7936"/>
    <lineage>
        <taxon>Eukaryota</taxon>
        <taxon>Metazoa</taxon>
        <taxon>Chordata</taxon>
        <taxon>Craniata</taxon>
        <taxon>Vertebrata</taxon>
        <taxon>Euteleostomi</taxon>
        <taxon>Actinopterygii</taxon>
        <taxon>Neopterygii</taxon>
        <taxon>Teleostei</taxon>
        <taxon>Anguilliformes</taxon>
        <taxon>Anguillidae</taxon>
        <taxon>Anguilla</taxon>
    </lineage>
</organism>
<dbReference type="GO" id="GO:0007601">
    <property type="term" value="P:visual perception"/>
    <property type="evidence" value="ECO:0007669"/>
    <property type="project" value="UniProtKB-KW"/>
</dbReference>
<evidence type="ECO:0000256" key="6">
    <source>
        <dbReference type="ARBA" id="ARBA00022741"/>
    </source>
</evidence>
<dbReference type="SUPFAM" id="SSF51206">
    <property type="entry name" value="cAMP-binding domain-like"/>
    <property type="match status" value="1"/>
</dbReference>
<evidence type="ECO:0000256" key="7">
    <source>
        <dbReference type="ARBA" id="ARBA00022989"/>
    </source>
</evidence>
<proteinExistence type="predicted"/>
<evidence type="ECO:0000256" key="3">
    <source>
        <dbReference type="ARBA" id="ARBA00022535"/>
    </source>
</evidence>
<evidence type="ECO:0000259" key="17">
    <source>
        <dbReference type="PROSITE" id="PS50042"/>
    </source>
</evidence>
<dbReference type="SUPFAM" id="SSF81324">
    <property type="entry name" value="Voltage-gated potassium channels"/>
    <property type="match status" value="1"/>
</dbReference>
<dbReference type="GO" id="GO:0005886">
    <property type="term" value="C:plasma membrane"/>
    <property type="evidence" value="ECO:0007669"/>
    <property type="project" value="TreeGrafter"/>
</dbReference>
<evidence type="ECO:0000256" key="8">
    <source>
        <dbReference type="ARBA" id="ARBA00022992"/>
    </source>
</evidence>
<accession>A0A9D3MJ90</accession>
<evidence type="ECO:0000256" key="11">
    <source>
        <dbReference type="ARBA" id="ARBA00023286"/>
    </source>
</evidence>
<keyword evidence="4" id="KW-0716">Sensory transduction</keyword>
<dbReference type="InterPro" id="IPR014710">
    <property type="entry name" value="RmlC-like_jellyroll"/>
</dbReference>
<dbReference type="GO" id="GO:0001750">
    <property type="term" value="C:photoreceptor outer segment"/>
    <property type="evidence" value="ECO:0007669"/>
    <property type="project" value="TreeGrafter"/>
</dbReference>
<dbReference type="InterPro" id="IPR018490">
    <property type="entry name" value="cNMP-bd_dom_sf"/>
</dbReference>
<keyword evidence="10 16" id="KW-0472">Membrane</keyword>
<gene>
    <name evidence="18" type="ORF">ANANG_G00076950</name>
</gene>
<dbReference type="GO" id="GO:0005222">
    <property type="term" value="F:intracellularly cAMP-activated cation channel activity"/>
    <property type="evidence" value="ECO:0007669"/>
    <property type="project" value="TreeGrafter"/>
</dbReference>
<sequence length="382" mass="43006">MDAFFEFSDRLESLMTKAYIWRVIRTIGYLLYILHLNACIYYIASAYEGIASTKWVYSGKGNAYLRCYYFAVRTLITIGGLPEPHTVFEILFQLLNYFTGVFVFSSLIGQEQALGQRTVSGPHACTFGSAEKFYKPFTAVIAGRAGVHERRHRSRHRRETYFRSSMDGTVAYMNTNRIPKLVQHRVRTWYNYTWASQGMLDESVLLEQMPLVMRTAIAVDINLTTFQKIDLFKGDIGKEMYIIKAGEVQVIGGPDNKIVFVTLKAGCVFGEISLLQSSKDGGNRRTANVAAHGFANLFVLDKKDLTDILVHYPEAQKVLARKGRKLMKAKGPAAAAVEADKKTGLALFAPRPPTPKILKAFGRFNKASFMEQLKVSTEAEKK</sequence>
<dbReference type="Gene3D" id="2.60.120.10">
    <property type="entry name" value="Jelly Rolls"/>
    <property type="match status" value="1"/>
</dbReference>
<evidence type="ECO:0000256" key="15">
    <source>
        <dbReference type="ARBA" id="ARBA00036239"/>
    </source>
</evidence>
<dbReference type="PROSITE" id="PS50042">
    <property type="entry name" value="CNMP_BINDING_3"/>
    <property type="match status" value="1"/>
</dbReference>
<dbReference type="InterPro" id="IPR000595">
    <property type="entry name" value="cNMP-bd_dom"/>
</dbReference>
<dbReference type="AlphaFoldDB" id="A0A9D3MJ90"/>
<evidence type="ECO:0000313" key="19">
    <source>
        <dbReference type="Proteomes" id="UP001044222"/>
    </source>
</evidence>
<dbReference type="GO" id="GO:0005223">
    <property type="term" value="F:intracellularly cGMP-activated cation channel activity"/>
    <property type="evidence" value="ECO:0007669"/>
    <property type="project" value="TreeGrafter"/>
</dbReference>
<keyword evidence="11" id="KW-1071">Ligand-gated ion channel</keyword>
<dbReference type="InterPro" id="IPR005821">
    <property type="entry name" value="Ion_trans_dom"/>
</dbReference>
<dbReference type="PANTHER" id="PTHR45638">
    <property type="entry name" value="CYCLIC NUCLEOTIDE-GATED CATION CHANNEL SUBUNIT A"/>
    <property type="match status" value="1"/>
</dbReference>
<comment type="caution">
    <text evidence="18">The sequence shown here is derived from an EMBL/GenBank/DDBJ whole genome shotgun (WGS) entry which is preliminary data.</text>
</comment>
<evidence type="ECO:0000256" key="13">
    <source>
        <dbReference type="ARBA" id="ARBA00023305"/>
    </source>
</evidence>
<dbReference type="SMART" id="SM00100">
    <property type="entry name" value="cNMP"/>
    <property type="match status" value="1"/>
</dbReference>
<evidence type="ECO:0000256" key="2">
    <source>
        <dbReference type="ARBA" id="ARBA00022448"/>
    </source>
</evidence>
<dbReference type="EMBL" id="JAFIRN010000004">
    <property type="protein sequence ID" value="KAG5849932.1"/>
    <property type="molecule type" value="Genomic_DNA"/>
</dbReference>
<keyword evidence="19" id="KW-1185">Reference proteome</keyword>
<dbReference type="GO" id="GO:0030553">
    <property type="term" value="F:cGMP binding"/>
    <property type="evidence" value="ECO:0007669"/>
    <property type="project" value="UniProtKB-KW"/>
</dbReference>
<dbReference type="GO" id="GO:0044877">
    <property type="term" value="F:protein-containing complex binding"/>
    <property type="evidence" value="ECO:0007669"/>
    <property type="project" value="TreeGrafter"/>
</dbReference>
<dbReference type="GO" id="GO:0017071">
    <property type="term" value="C:intracellular cyclic nucleotide activated cation channel complex"/>
    <property type="evidence" value="ECO:0007669"/>
    <property type="project" value="TreeGrafter"/>
</dbReference>
<keyword evidence="7 16" id="KW-1133">Transmembrane helix</keyword>
<evidence type="ECO:0000256" key="1">
    <source>
        <dbReference type="ARBA" id="ARBA00004141"/>
    </source>
</evidence>
<dbReference type="InterPro" id="IPR018488">
    <property type="entry name" value="cNMP-bd_CS"/>
</dbReference>
<keyword evidence="6" id="KW-0547">Nucleotide-binding</keyword>
<keyword evidence="12" id="KW-0407">Ion channel</keyword>
<dbReference type="CDD" id="cd00038">
    <property type="entry name" value="CAP_ED"/>
    <property type="match status" value="1"/>
</dbReference>
<keyword evidence="9" id="KW-0406">Ion transport</keyword>
<evidence type="ECO:0000256" key="4">
    <source>
        <dbReference type="ARBA" id="ARBA00022606"/>
    </source>
</evidence>
<comment type="catalytic activity">
    <reaction evidence="14">
        <text>K(+)(in) = K(+)(out)</text>
        <dbReference type="Rhea" id="RHEA:29463"/>
        <dbReference type="ChEBI" id="CHEBI:29103"/>
    </reaction>
</comment>
<dbReference type="PROSITE" id="PS00889">
    <property type="entry name" value="CNMP_BINDING_2"/>
    <property type="match status" value="1"/>
</dbReference>
<keyword evidence="5 16" id="KW-0812">Transmembrane</keyword>
<dbReference type="FunFam" id="1.10.287.630:FF:000001">
    <property type="entry name" value="Cyclic nucleotide-gated channel alpha 3"/>
    <property type="match status" value="1"/>
</dbReference>
<comment type="catalytic activity">
    <reaction evidence="15">
        <text>Na(+)(in) = Na(+)(out)</text>
        <dbReference type="Rhea" id="RHEA:34963"/>
        <dbReference type="ChEBI" id="CHEBI:29101"/>
    </reaction>
</comment>
<feature type="transmembrane region" description="Helical" evidence="16">
    <location>
        <begin position="20"/>
        <end position="43"/>
    </location>
</feature>
<dbReference type="Pfam" id="PF00027">
    <property type="entry name" value="cNMP_binding"/>
    <property type="match status" value="1"/>
</dbReference>
<protein>
    <recommendedName>
        <fullName evidence="17">Cyclic nucleotide-binding domain-containing protein</fullName>
    </recommendedName>
</protein>
<dbReference type="PANTHER" id="PTHR45638:SF8">
    <property type="entry name" value="CYCLIC NUCLEOTIDE-GATED CATION CHANNEL BETA-3"/>
    <property type="match status" value="1"/>
</dbReference>
<dbReference type="FunFam" id="1.10.287.70:FF:000072">
    <property type="entry name" value="Cyclic nucleotide gated channel beta 3"/>
    <property type="match status" value="1"/>
</dbReference>
<evidence type="ECO:0000256" key="5">
    <source>
        <dbReference type="ARBA" id="ARBA00022692"/>
    </source>
</evidence>
<dbReference type="Pfam" id="PF00520">
    <property type="entry name" value="Ion_trans"/>
    <property type="match status" value="1"/>
</dbReference>
<evidence type="ECO:0000256" key="9">
    <source>
        <dbReference type="ARBA" id="ARBA00023065"/>
    </source>
</evidence>
<feature type="domain" description="Cyclic nucleotide-binding" evidence="17">
    <location>
        <begin position="233"/>
        <end position="309"/>
    </location>
</feature>
<dbReference type="Gene3D" id="1.10.287.70">
    <property type="match status" value="1"/>
</dbReference>
<dbReference type="FunFam" id="2.60.120.10:FF:000020">
    <property type="entry name" value="Cyclic nucleotide-gated channel beta 3"/>
    <property type="match status" value="1"/>
</dbReference>
<evidence type="ECO:0000256" key="10">
    <source>
        <dbReference type="ARBA" id="ARBA00023136"/>
    </source>
</evidence>
<evidence type="ECO:0000313" key="18">
    <source>
        <dbReference type="EMBL" id="KAG5849932.1"/>
    </source>
</evidence>
<keyword evidence="2" id="KW-0813">Transport</keyword>
<name>A0A9D3MJ90_ANGAN</name>
<evidence type="ECO:0000256" key="12">
    <source>
        <dbReference type="ARBA" id="ARBA00023303"/>
    </source>
</evidence>
<keyword evidence="3" id="KW-0140">cGMP</keyword>
<evidence type="ECO:0000256" key="16">
    <source>
        <dbReference type="SAM" id="Phobius"/>
    </source>
</evidence>
<keyword evidence="8" id="KW-0142">cGMP-binding</keyword>
<dbReference type="Gene3D" id="1.10.287.630">
    <property type="entry name" value="Helix hairpin bin"/>
    <property type="match status" value="1"/>
</dbReference>